<name>A0A8K0QVP6_9PLEO</name>
<proteinExistence type="predicted"/>
<keyword evidence="4" id="KW-1185">Reference proteome</keyword>
<feature type="region of interest" description="Disordered" evidence="1">
    <location>
        <begin position="712"/>
        <end position="733"/>
    </location>
</feature>
<accession>A0A8K0QVP6</accession>
<organism evidence="3 4">
    <name type="scientific">Paraphoma chrysanthemicola</name>
    <dbReference type="NCBI Taxonomy" id="798071"/>
    <lineage>
        <taxon>Eukaryota</taxon>
        <taxon>Fungi</taxon>
        <taxon>Dikarya</taxon>
        <taxon>Ascomycota</taxon>
        <taxon>Pezizomycotina</taxon>
        <taxon>Dothideomycetes</taxon>
        <taxon>Pleosporomycetidae</taxon>
        <taxon>Pleosporales</taxon>
        <taxon>Pleosporineae</taxon>
        <taxon>Phaeosphaeriaceae</taxon>
        <taxon>Paraphoma</taxon>
    </lineage>
</organism>
<dbReference type="OrthoDB" id="5428040at2759"/>
<keyword evidence="2" id="KW-1133">Transmembrane helix</keyword>
<dbReference type="AlphaFoldDB" id="A0A8K0QVP6"/>
<dbReference type="EMBL" id="JAGMVJ010000024">
    <property type="protein sequence ID" value="KAH7071613.1"/>
    <property type="molecule type" value="Genomic_DNA"/>
</dbReference>
<evidence type="ECO:0000313" key="4">
    <source>
        <dbReference type="Proteomes" id="UP000813461"/>
    </source>
</evidence>
<evidence type="ECO:0000256" key="2">
    <source>
        <dbReference type="SAM" id="Phobius"/>
    </source>
</evidence>
<protein>
    <submittedName>
        <fullName evidence="3">Uncharacterized protein</fullName>
    </submittedName>
</protein>
<feature type="transmembrane region" description="Helical" evidence="2">
    <location>
        <begin position="166"/>
        <end position="185"/>
    </location>
</feature>
<evidence type="ECO:0000256" key="1">
    <source>
        <dbReference type="SAM" id="MobiDB-lite"/>
    </source>
</evidence>
<sequence length="733" mass="81006">MASYSSIPGPDLHADFSSPTVALKEAPVDSALDEDDYPAELERTHTLWRRLGVWSIWVLAGGTVTLVIVVAFLAMLWQYGNNPDERSRIAHAIAIHTFTAQSTTLSVMIIRLVVAIQSGVCTSLAAALLLEKYGVLLPDVLHLAAIKSLNGGPSTLLLQFGHQLRFYLRSLPAITITLLFLTATASQLASTILLSDFDDTTTRNKRVDLPVSYGVEPKATWKAFARMINIDYWGSRPAVYIPFGEIQEAPRVATNAHDSGVTYQGMVPFTDKILANFDSKATVKNVREYTGLTAVFGSRVTCIAPDLEASVVTPDGWFEYISGQASFSENGDQLVSCFGRPEKCDIIFNCTMPTVTFLDEGENFTWTPQKSDDWVMSLCSVERYSYWAFDKALFEPPMQPEYDEDPRSTSITLVLNRTNDFGAASGSSTEEPVRITSARNKAAEWSTYDMRNNQTLVASLCFSRLEAMPKYVKMESTVDLSQVTITWDHIRSRFNTKSVQSLLGTDRADDPHASKSVLDMTFPEYKHEIPPVNVTDIRIAVNQALYPENPSDDNTMQWSVATCDFCAQNSGRTISIHPFLSALFQDIVQFTHHPAIGLQAIYNTIAQSAYYEELPAFTVSTQSHLVLSKSVEVPRQWTGFIIVVSILGAHIALVAVIVWLFATGTSTSLIGEMWHSVGQVMNEVPEHLVQDSLGKTDKQLRAACRASGLNESVVGRSGSRTLSARPQRRGSDK</sequence>
<keyword evidence="2" id="KW-0812">Transmembrane</keyword>
<feature type="transmembrane region" description="Helical" evidence="2">
    <location>
        <begin position="637"/>
        <end position="662"/>
    </location>
</feature>
<dbReference type="Proteomes" id="UP000813461">
    <property type="component" value="Unassembled WGS sequence"/>
</dbReference>
<reference evidence="3" key="1">
    <citation type="journal article" date="2021" name="Nat. Commun.">
        <title>Genetic determinants of endophytism in the Arabidopsis root mycobiome.</title>
        <authorList>
            <person name="Mesny F."/>
            <person name="Miyauchi S."/>
            <person name="Thiergart T."/>
            <person name="Pickel B."/>
            <person name="Atanasova L."/>
            <person name="Karlsson M."/>
            <person name="Huettel B."/>
            <person name="Barry K.W."/>
            <person name="Haridas S."/>
            <person name="Chen C."/>
            <person name="Bauer D."/>
            <person name="Andreopoulos W."/>
            <person name="Pangilinan J."/>
            <person name="LaButti K."/>
            <person name="Riley R."/>
            <person name="Lipzen A."/>
            <person name="Clum A."/>
            <person name="Drula E."/>
            <person name="Henrissat B."/>
            <person name="Kohler A."/>
            <person name="Grigoriev I.V."/>
            <person name="Martin F.M."/>
            <person name="Hacquard S."/>
        </authorList>
    </citation>
    <scope>NUCLEOTIDE SEQUENCE</scope>
    <source>
        <strain evidence="3">MPI-SDFR-AT-0120</strain>
    </source>
</reference>
<keyword evidence="2" id="KW-0472">Membrane</keyword>
<gene>
    <name evidence="3" type="ORF">FB567DRAFT_554273</name>
</gene>
<comment type="caution">
    <text evidence="3">The sequence shown here is derived from an EMBL/GenBank/DDBJ whole genome shotgun (WGS) entry which is preliminary data.</text>
</comment>
<feature type="transmembrane region" description="Helical" evidence="2">
    <location>
        <begin position="51"/>
        <end position="77"/>
    </location>
</feature>
<feature type="transmembrane region" description="Helical" evidence="2">
    <location>
        <begin position="108"/>
        <end position="130"/>
    </location>
</feature>
<evidence type="ECO:0000313" key="3">
    <source>
        <dbReference type="EMBL" id="KAH7071613.1"/>
    </source>
</evidence>